<comment type="caution">
    <text evidence="15">The sequence shown here is derived from an EMBL/GenBank/DDBJ whole genome shotgun (WGS) entry which is preliminary data.</text>
</comment>
<dbReference type="Pfam" id="PF02887">
    <property type="entry name" value="PK_C"/>
    <property type="match status" value="1"/>
</dbReference>
<feature type="domain" description="Pyruvate kinase C-terminal" evidence="14">
    <location>
        <begin position="369"/>
        <end position="452"/>
    </location>
</feature>
<dbReference type="InterPro" id="IPR036918">
    <property type="entry name" value="Pyrv_Knase_C_sf"/>
</dbReference>
<comment type="pathway">
    <text evidence="2">Carbohydrate degradation; glycolysis; pyruvate from D-glyceraldehyde 3-phosphate: step 5/5.</text>
</comment>
<name>A0AAU9JQF7_9CILI</name>
<feature type="domain" description="Pyruvate kinase barrel" evidence="13">
    <location>
        <begin position="8"/>
        <end position="324"/>
    </location>
</feature>
<dbReference type="InterPro" id="IPR015795">
    <property type="entry name" value="Pyrv_Knase_C"/>
</dbReference>
<proteinExistence type="inferred from homology"/>
<dbReference type="PANTHER" id="PTHR11817">
    <property type="entry name" value="PYRUVATE KINASE"/>
    <property type="match status" value="1"/>
</dbReference>
<evidence type="ECO:0000256" key="3">
    <source>
        <dbReference type="ARBA" id="ARBA00008663"/>
    </source>
</evidence>
<dbReference type="InterPro" id="IPR001697">
    <property type="entry name" value="Pyr_Knase"/>
</dbReference>
<dbReference type="GO" id="GO:0030955">
    <property type="term" value="F:potassium ion binding"/>
    <property type="evidence" value="ECO:0007669"/>
    <property type="project" value="InterPro"/>
</dbReference>
<dbReference type="EC" id="2.7.1.40" evidence="4"/>
<accession>A0AAU9JQF7</accession>
<dbReference type="Gene3D" id="3.20.20.60">
    <property type="entry name" value="Phosphoenolpyruvate-binding domains"/>
    <property type="match status" value="1"/>
</dbReference>
<gene>
    <name evidence="15" type="ORF">BSTOLATCC_MIC43265</name>
</gene>
<dbReference type="Proteomes" id="UP001162131">
    <property type="component" value="Unassembled WGS sequence"/>
</dbReference>
<dbReference type="Gene3D" id="2.40.33.10">
    <property type="entry name" value="PK beta-barrel domain-like"/>
    <property type="match status" value="1"/>
</dbReference>
<keyword evidence="5" id="KW-0808">Transferase</keyword>
<organism evidence="15 16">
    <name type="scientific">Blepharisma stoltei</name>
    <dbReference type="NCBI Taxonomy" id="1481888"/>
    <lineage>
        <taxon>Eukaryota</taxon>
        <taxon>Sar</taxon>
        <taxon>Alveolata</taxon>
        <taxon>Ciliophora</taxon>
        <taxon>Postciliodesmatophora</taxon>
        <taxon>Heterotrichea</taxon>
        <taxon>Heterotrichida</taxon>
        <taxon>Blepharismidae</taxon>
        <taxon>Blepharisma</taxon>
    </lineage>
</organism>
<keyword evidence="11" id="KW-0324">Glycolysis</keyword>
<keyword evidence="16" id="KW-1185">Reference proteome</keyword>
<dbReference type="Gene3D" id="3.40.1380.20">
    <property type="entry name" value="Pyruvate kinase, C-terminal domain"/>
    <property type="match status" value="1"/>
</dbReference>
<dbReference type="SUPFAM" id="SSF51621">
    <property type="entry name" value="Phosphoenolpyruvate/pyruvate domain"/>
    <property type="match status" value="1"/>
</dbReference>
<evidence type="ECO:0000313" key="15">
    <source>
        <dbReference type="EMBL" id="CAG9327225.1"/>
    </source>
</evidence>
<evidence type="ECO:0000256" key="8">
    <source>
        <dbReference type="ARBA" id="ARBA00022777"/>
    </source>
</evidence>
<evidence type="ECO:0000259" key="14">
    <source>
        <dbReference type="Pfam" id="PF02887"/>
    </source>
</evidence>
<keyword evidence="8" id="KW-0418">Kinase</keyword>
<evidence type="ECO:0000313" key="16">
    <source>
        <dbReference type="Proteomes" id="UP001162131"/>
    </source>
</evidence>
<evidence type="ECO:0000256" key="9">
    <source>
        <dbReference type="ARBA" id="ARBA00022840"/>
    </source>
</evidence>
<dbReference type="EMBL" id="CAJZBQ010000043">
    <property type="protein sequence ID" value="CAG9327225.1"/>
    <property type="molecule type" value="Genomic_DNA"/>
</dbReference>
<dbReference type="InterPro" id="IPR015793">
    <property type="entry name" value="Pyrv_Knase_brl"/>
</dbReference>
<sequence length="483" mass="54644">MFRLKSKRLTKIIGTLDEDALMYEDSIIREMIESGIDIVRIELLHHNYKSYSALIDRLYSVAASMNSSIATLLEIPANNRTLWVPSDYTVEKDRELTILVGKRDAQEYKESEDEDEKIFISINVLGTDIMEGQTIIFGDEVSGEIVSVNPDEIKVIIKNDGVIYNRSRVYINGSCKYAMNFSEMQIKHLDFIAQTNADFITFVFSNENFNEELAFLQEKLRGKDIKILCKIEKQLESEVLYEFIEKTNGIVIARYPMGAEMPIERICTYQKEVIAACRQRAKPVLISGHVLGSLRNLPYPLRADACDVYNGVIDGIDGFVVCSEILQEDNWRNTLEMLTNILATAESSIEYRSAFQKIWIASIKPSIAESIASSAIKTCIELEANYILCLAEHGRAPRLLSKYKPPVPIITISSLIKTVQQSLIHRGTVPILGEKLDYKQALTNAVEMIRANTDRNCTVVVVTELLDSAKHFNEQMGVLTIEQ</sequence>
<keyword evidence="9" id="KW-0067">ATP-binding</keyword>
<dbReference type="InterPro" id="IPR015806">
    <property type="entry name" value="Pyrv_Knase_insert_dom_sf"/>
</dbReference>
<keyword evidence="10" id="KW-0460">Magnesium</keyword>
<keyword evidence="6" id="KW-0479">Metal-binding</keyword>
<protein>
    <recommendedName>
        <fullName evidence="4">pyruvate kinase</fullName>
        <ecNumber evidence="4">2.7.1.40</ecNumber>
    </recommendedName>
</protein>
<dbReference type="Pfam" id="PF00224">
    <property type="entry name" value="PK"/>
    <property type="match status" value="1"/>
</dbReference>
<evidence type="ECO:0000256" key="1">
    <source>
        <dbReference type="ARBA" id="ARBA00001958"/>
    </source>
</evidence>
<evidence type="ECO:0000256" key="5">
    <source>
        <dbReference type="ARBA" id="ARBA00022679"/>
    </source>
</evidence>
<dbReference type="SUPFAM" id="SSF52935">
    <property type="entry name" value="PK C-terminal domain-like"/>
    <property type="match status" value="1"/>
</dbReference>
<keyword evidence="7" id="KW-0547">Nucleotide-binding</keyword>
<dbReference type="InterPro" id="IPR015813">
    <property type="entry name" value="Pyrv/PenolPyrv_kinase-like_dom"/>
</dbReference>
<keyword evidence="12" id="KW-0670">Pyruvate</keyword>
<evidence type="ECO:0000256" key="2">
    <source>
        <dbReference type="ARBA" id="ARBA00004997"/>
    </source>
</evidence>
<evidence type="ECO:0000256" key="11">
    <source>
        <dbReference type="ARBA" id="ARBA00023152"/>
    </source>
</evidence>
<evidence type="ECO:0000259" key="13">
    <source>
        <dbReference type="Pfam" id="PF00224"/>
    </source>
</evidence>
<dbReference type="InterPro" id="IPR040442">
    <property type="entry name" value="Pyrv_kinase-like_dom_sf"/>
</dbReference>
<dbReference type="GO" id="GO:0000287">
    <property type="term" value="F:magnesium ion binding"/>
    <property type="evidence" value="ECO:0007669"/>
    <property type="project" value="InterPro"/>
</dbReference>
<comment type="cofactor">
    <cofactor evidence="1">
        <name>K(+)</name>
        <dbReference type="ChEBI" id="CHEBI:29103"/>
    </cofactor>
</comment>
<evidence type="ECO:0000256" key="10">
    <source>
        <dbReference type="ARBA" id="ARBA00022842"/>
    </source>
</evidence>
<evidence type="ECO:0000256" key="12">
    <source>
        <dbReference type="ARBA" id="ARBA00023317"/>
    </source>
</evidence>
<reference evidence="15" key="1">
    <citation type="submission" date="2021-09" db="EMBL/GenBank/DDBJ databases">
        <authorList>
            <consortium name="AG Swart"/>
            <person name="Singh M."/>
            <person name="Singh A."/>
            <person name="Seah K."/>
            <person name="Emmerich C."/>
        </authorList>
    </citation>
    <scope>NUCLEOTIDE SEQUENCE</scope>
    <source>
        <strain evidence="15">ATCC30299</strain>
    </source>
</reference>
<evidence type="ECO:0000256" key="7">
    <source>
        <dbReference type="ARBA" id="ARBA00022741"/>
    </source>
</evidence>
<comment type="similarity">
    <text evidence="3">Belongs to the pyruvate kinase family.</text>
</comment>
<dbReference type="GO" id="GO:0005524">
    <property type="term" value="F:ATP binding"/>
    <property type="evidence" value="ECO:0007669"/>
    <property type="project" value="UniProtKB-KW"/>
</dbReference>
<dbReference type="GO" id="GO:0004743">
    <property type="term" value="F:pyruvate kinase activity"/>
    <property type="evidence" value="ECO:0007669"/>
    <property type="project" value="UniProtKB-EC"/>
</dbReference>
<evidence type="ECO:0000256" key="6">
    <source>
        <dbReference type="ARBA" id="ARBA00022723"/>
    </source>
</evidence>
<evidence type="ECO:0000256" key="4">
    <source>
        <dbReference type="ARBA" id="ARBA00012142"/>
    </source>
</evidence>
<dbReference type="GO" id="GO:0016301">
    <property type="term" value="F:kinase activity"/>
    <property type="evidence" value="ECO:0007669"/>
    <property type="project" value="UniProtKB-KW"/>
</dbReference>
<dbReference type="AlphaFoldDB" id="A0AAU9JQF7"/>